<keyword evidence="1" id="KW-0479">Metal-binding</keyword>
<proteinExistence type="predicted"/>
<dbReference type="Gene3D" id="3.30.70.100">
    <property type="match status" value="1"/>
</dbReference>
<dbReference type="OMA" id="QVICHYV"/>
<dbReference type="GO" id="GO:0046872">
    <property type="term" value="F:metal ion binding"/>
    <property type="evidence" value="ECO:0007669"/>
    <property type="project" value="UniProtKB-KW"/>
</dbReference>
<keyword evidence="2" id="KW-1133">Transmembrane helix</keyword>
<keyword evidence="2" id="KW-0472">Membrane</keyword>
<reference evidence="3 4" key="1">
    <citation type="journal article" date="2011" name="Nat. Genet.">
        <title>The genome of the mesopolyploid crop species Brassica rapa.</title>
        <authorList>
            <consortium name="Brassica rapa Genome Sequencing Project Consortium"/>
            <person name="Wang X."/>
            <person name="Wang H."/>
            <person name="Wang J."/>
            <person name="Sun R."/>
            <person name="Wu J."/>
            <person name="Liu S."/>
            <person name="Bai Y."/>
            <person name="Mun J.H."/>
            <person name="Bancroft I."/>
            <person name="Cheng F."/>
            <person name="Huang S."/>
            <person name="Li X."/>
            <person name="Hua W."/>
            <person name="Wang J."/>
            <person name="Wang X."/>
            <person name="Freeling M."/>
            <person name="Pires J.C."/>
            <person name="Paterson A.H."/>
            <person name="Chalhoub B."/>
            <person name="Wang B."/>
            <person name="Hayward A."/>
            <person name="Sharpe A.G."/>
            <person name="Park B.S."/>
            <person name="Weisshaar B."/>
            <person name="Liu B."/>
            <person name="Li B."/>
            <person name="Liu B."/>
            <person name="Tong C."/>
            <person name="Song C."/>
            <person name="Duran C."/>
            <person name="Peng C."/>
            <person name="Geng C."/>
            <person name="Koh C."/>
            <person name="Lin C."/>
            <person name="Edwards D."/>
            <person name="Mu D."/>
            <person name="Shen D."/>
            <person name="Soumpourou E."/>
            <person name="Li F."/>
            <person name="Fraser F."/>
            <person name="Conant G."/>
            <person name="Lassalle G."/>
            <person name="King G.J."/>
            <person name="Bonnema G."/>
            <person name="Tang H."/>
            <person name="Wang H."/>
            <person name="Belcram H."/>
            <person name="Zhou H."/>
            <person name="Hirakawa H."/>
            <person name="Abe H."/>
            <person name="Guo H."/>
            <person name="Wang H."/>
            <person name="Jin H."/>
            <person name="Parkin I.A."/>
            <person name="Batley J."/>
            <person name="Kim J.S."/>
            <person name="Just J."/>
            <person name="Li J."/>
            <person name="Xu J."/>
            <person name="Deng J."/>
            <person name="Kim J.A."/>
            <person name="Li J."/>
            <person name="Yu J."/>
            <person name="Meng J."/>
            <person name="Wang J."/>
            <person name="Min J."/>
            <person name="Poulain J."/>
            <person name="Wang J."/>
            <person name="Hatakeyama K."/>
            <person name="Wu K."/>
            <person name="Wang L."/>
            <person name="Fang L."/>
            <person name="Trick M."/>
            <person name="Links M.G."/>
            <person name="Zhao M."/>
            <person name="Jin M."/>
            <person name="Ramchiary N."/>
            <person name="Drou N."/>
            <person name="Berkman P.J."/>
            <person name="Cai Q."/>
            <person name="Huang Q."/>
            <person name="Li R."/>
            <person name="Tabata S."/>
            <person name="Cheng S."/>
            <person name="Zhang S."/>
            <person name="Zhang S."/>
            <person name="Huang S."/>
            <person name="Sato S."/>
            <person name="Sun S."/>
            <person name="Kwon S.J."/>
            <person name="Choi S.R."/>
            <person name="Lee T.H."/>
            <person name="Fan W."/>
            <person name="Zhao X."/>
            <person name="Tan X."/>
            <person name="Xu X."/>
            <person name="Wang Y."/>
            <person name="Qiu Y."/>
            <person name="Yin Y."/>
            <person name="Li Y."/>
            <person name="Du Y."/>
            <person name="Liao Y."/>
            <person name="Lim Y."/>
            <person name="Narusaka Y."/>
            <person name="Wang Y."/>
            <person name="Wang Z."/>
            <person name="Li Z."/>
            <person name="Wang Z."/>
            <person name="Xiong Z."/>
            <person name="Zhang Z."/>
        </authorList>
    </citation>
    <scope>NUCLEOTIDE SEQUENCE [LARGE SCALE GENOMIC DNA]</scope>
    <source>
        <strain evidence="3 4">cv. Chiifu-401-42</strain>
    </source>
</reference>
<dbReference type="EnsemblPlants" id="Bra022604.1">
    <property type="protein sequence ID" value="Bra022604.1-P"/>
    <property type="gene ID" value="Bra022604"/>
</dbReference>
<dbReference type="AlphaFoldDB" id="M4E1F6"/>
<dbReference type="HOGENOM" id="CLU_528246_0_0_1"/>
<sequence>MFVVKEPNKKLCQLSVVYQKANSQKEKGTLPSTKIEATLRSVSSGAGDAFSSRRRDFPSSLSLCFTFKFFFLTVMMSTLVSSVPRLAPPPPVQIFVVSGPWLEPTGTVHFSGGSRKARSSSTAAQSYTISFHSCTLLFSSRSLCSSAPVNRLKSDEMLRQSHSYSQQHLFLTSAPEMASSVNVYLDCCSGESFCTIKGYISSPICLAAQTVHSDETSFSPAALFISSTRSLGGVQFGDPNPSNITIWAWPIKGYKKVSPLLRSLSVSKPTFVWGSLVIWSNLLIFFGGFTENITETVDMHTTPYLSYKKSFRSFYLPVDSSGQSTPLSSLSSFSQEMRAVLPHASVMRNVFPPNTKWRCVSLSIAVCSSCVAVRLGPKDATDIVSTIFRGADWILTSRYKVTKFQVSSTAVSLAPTHSSHASSSLSFYLRGVQSVDVKEGKLTVVGEIDAFIIVKKLKKICYTEIITVGPAKEPEKKPEPKPDPKPLQVICHYVPTCSPPYYHNFNGCDGENPHGW</sequence>
<evidence type="ECO:0008006" key="5">
    <source>
        <dbReference type="Google" id="ProtNLM"/>
    </source>
</evidence>
<dbReference type="Gramene" id="Bra022604.1">
    <property type="protein sequence ID" value="Bra022604.1-P"/>
    <property type="gene ID" value="Bra022604"/>
</dbReference>
<evidence type="ECO:0000313" key="3">
    <source>
        <dbReference type="EnsemblPlants" id="Bra022604.1-P"/>
    </source>
</evidence>
<dbReference type="InParanoid" id="M4E1F6"/>
<evidence type="ECO:0000256" key="1">
    <source>
        <dbReference type="ARBA" id="ARBA00022723"/>
    </source>
</evidence>
<dbReference type="Proteomes" id="UP000011750">
    <property type="component" value="Chromosome A02"/>
</dbReference>
<dbReference type="InterPro" id="IPR051863">
    <property type="entry name" value="HIPP"/>
</dbReference>
<name>M4E1F6_BRACM</name>
<keyword evidence="4" id="KW-1185">Reference proteome</keyword>
<protein>
    <recommendedName>
        <fullName evidence="5">HMA domain-containing protein</fullName>
    </recommendedName>
</protein>
<reference evidence="3 4" key="2">
    <citation type="journal article" date="2018" name="Hortic Res">
        <title>Improved Brassica rapa reference genome by single-molecule sequencing and chromosome conformation capture technologies.</title>
        <authorList>
            <person name="Zhang L."/>
            <person name="Cai X."/>
            <person name="Wu J."/>
            <person name="Liu M."/>
            <person name="Grob S."/>
            <person name="Cheng F."/>
            <person name="Liang J."/>
            <person name="Cai C."/>
            <person name="Liu Z."/>
            <person name="Liu B."/>
            <person name="Wang F."/>
            <person name="Li S."/>
            <person name="Liu F."/>
            <person name="Li X."/>
            <person name="Cheng L."/>
            <person name="Yang W."/>
            <person name="Li M.H."/>
            <person name="Grossniklaus U."/>
            <person name="Zheng H."/>
            <person name="Wang X."/>
        </authorList>
    </citation>
    <scope>NUCLEOTIDE SEQUENCE [LARGE SCALE GENOMIC DNA]</scope>
    <source>
        <strain evidence="3 4">cv. Chiifu-401-42</strain>
    </source>
</reference>
<dbReference type="PANTHER" id="PTHR45811">
    <property type="entry name" value="COPPER TRANSPORT PROTEIN FAMILY-RELATED"/>
    <property type="match status" value="1"/>
</dbReference>
<accession>M4E1F6</accession>
<reference evidence="3" key="3">
    <citation type="submission" date="2023-03" db="UniProtKB">
        <authorList>
            <consortium name="EnsemblPlants"/>
        </authorList>
    </citation>
    <scope>IDENTIFICATION</scope>
    <source>
        <strain evidence="3">cv. Chiifu-401-42</strain>
    </source>
</reference>
<dbReference type="PANTHER" id="PTHR45811:SF50">
    <property type="entry name" value="HEAVY METAL-ASSOCIATED ISOPRENYLATED PLANT PROTEIN 12-RELATED"/>
    <property type="match status" value="1"/>
</dbReference>
<feature type="transmembrane region" description="Helical" evidence="2">
    <location>
        <begin position="61"/>
        <end position="80"/>
    </location>
</feature>
<keyword evidence="2" id="KW-0812">Transmembrane</keyword>
<organism evidence="3 4">
    <name type="scientific">Brassica campestris</name>
    <name type="common">Field mustard</name>
    <dbReference type="NCBI Taxonomy" id="3711"/>
    <lineage>
        <taxon>Eukaryota</taxon>
        <taxon>Viridiplantae</taxon>
        <taxon>Streptophyta</taxon>
        <taxon>Embryophyta</taxon>
        <taxon>Tracheophyta</taxon>
        <taxon>Spermatophyta</taxon>
        <taxon>Magnoliopsida</taxon>
        <taxon>eudicotyledons</taxon>
        <taxon>Gunneridae</taxon>
        <taxon>Pentapetalae</taxon>
        <taxon>rosids</taxon>
        <taxon>malvids</taxon>
        <taxon>Brassicales</taxon>
        <taxon>Brassicaceae</taxon>
        <taxon>Brassiceae</taxon>
        <taxon>Brassica</taxon>
    </lineage>
</organism>
<evidence type="ECO:0000256" key="2">
    <source>
        <dbReference type="SAM" id="Phobius"/>
    </source>
</evidence>
<evidence type="ECO:0000313" key="4">
    <source>
        <dbReference type="Proteomes" id="UP000011750"/>
    </source>
</evidence>